<dbReference type="EMBL" id="HG994584">
    <property type="protein sequence ID" value="CAF2947812.1"/>
    <property type="molecule type" value="Genomic_DNA"/>
</dbReference>
<gene>
    <name evidence="1" type="ORF">LSAA_9920</name>
</gene>
<reference evidence="1" key="1">
    <citation type="submission" date="2021-02" db="EMBL/GenBank/DDBJ databases">
        <authorList>
            <person name="Bekaert M."/>
        </authorList>
    </citation>
    <scope>NUCLEOTIDE SEQUENCE</scope>
    <source>
        <strain evidence="1">IoA-00</strain>
    </source>
</reference>
<proteinExistence type="predicted"/>
<sequence>MEQLIRKITSADSIRGINSGVSGHKAEAFADDLTVLYSARLEVVQKSVSCTLEILKTFVITAIERLKEDVENATTRSDAGLILKAMLSFSFLTFLGLWRDILREINDTQKFLKTKGLDLQQCAFKLSVLKAYLLQNRDKISVDAAQSYAAELRREMLSVIDRLVGEISSRFENLQNIAKKYIFLTPSKVLDKQNDCNLDVLDKNIQREEFLIESTRLSNYFAAADAEEMEGPLQLLQFIQKYNLTDSVPNIVIL</sequence>
<dbReference type="AlphaFoldDB" id="A0A7R8CZ79"/>
<dbReference type="Proteomes" id="UP000675881">
    <property type="component" value="Chromosome 5"/>
</dbReference>
<evidence type="ECO:0000313" key="2">
    <source>
        <dbReference type="Proteomes" id="UP000675881"/>
    </source>
</evidence>
<keyword evidence="2" id="KW-1185">Reference proteome</keyword>
<name>A0A7R8CZ79_LEPSM</name>
<protein>
    <submittedName>
        <fullName evidence="1">(salmon louse) hypothetical protein</fullName>
    </submittedName>
</protein>
<accession>A0A7R8CZ79</accession>
<organism evidence="1 2">
    <name type="scientific">Lepeophtheirus salmonis</name>
    <name type="common">Salmon louse</name>
    <name type="synonym">Caligus salmonis</name>
    <dbReference type="NCBI Taxonomy" id="72036"/>
    <lineage>
        <taxon>Eukaryota</taxon>
        <taxon>Metazoa</taxon>
        <taxon>Ecdysozoa</taxon>
        <taxon>Arthropoda</taxon>
        <taxon>Crustacea</taxon>
        <taxon>Multicrustacea</taxon>
        <taxon>Hexanauplia</taxon>
        <taxon>Copepoda</taxon>
        <taxon>Siphonostomatoida</taxon>
        <taxon>Caligidae</taxon>
        <taxon>Lepeophtheirus</taxon>
    </lineage>
</organism>
<evidence type="ECO:0000313" key="1">
    <source>
        <dbReference type="EMBL" id="CAF2947812.1"/>
    </source>
</evidence>